<protein>
    <recommendedName>
        <fullName evidence="3">Tetratrico peptide repeat group 5 domain-containing protein</fullName>
    </recommendedName>
</protein>
<dbReference type="AlphaFoldDB" id="A0A268QVX7"/>
<accession>A0A268QVX7</accession>
<name>A0A268QVX7_SHOCL</name>
<organism evidence="1 2">
    <name type="scientific">Shouchella clausii</name>
    <name type="common">Alkalihalobacillus clausii</name>
    <dbReference type="NCBI Taxonomy" id="79880"/>
    <lineage>
        <taxon>Bacteria</taxon>
        <taxon>Bacillati</taxon>
        <taxon>Bacillota</taxon>
        <taxon>Bacilli</taxon>
        <taxon>Bacillales</taxon>
        <taxon>Bacillaceae</taxon>
        <taxon>Shouchella</taxon>
    </lineage>
</organism>
<feature type="non-terminal residue" evidence="1">
    <location>
        <position position="70"/>
    </location>
</feature>
<proteinExistence type="predicted"/>
<evidence type="ECO:0008006" key="3">
    <source>
        <dbReference type="Google" id="ProtNLM"/>
    </source>
</evidence>
<gene>
    <name evidence="1" type="ORF">CHH61_26025</name>
</gene>
<reference evidence="1 2" key="1">
    <citation type="submission" date="2017-07" db="EMBL/GenBank/DDBJ databases">
        <title>Isolation and whole genome analysis of endospore-forming bacteria from heroin.</title>
        <authorList>
            <person name="Kalinowski J."/>
            <person name="Ahrens B."/>
            <person name="Al-Dilaimi A."/>
            <person name="Winkler A."/>
            <person name="Wibberg D."/>
            <person name="Schleenbecker U."/>
            <person name="Ruckert C."/>
            <person name="Wolfel R."/>
            <person name="Grass G."/>
        </authorList>
    </citation>
    <scope>NUCLEOTIDE SEQUENCE [LARGE SCALE GENOMIC DNA]</scope>
    <source>
        <strain evidence="1 2">7523-2</strain>
    </source>
</reference>
<evidence type="ECO:0000313" key="2">
    <source>
        <dbReference type="Proteomes" id="UP000216133"/>
    </source>
</evidence>
<evidence type="ECO:0000313" key="1">
    <source>
        <dbReference type="EMBL" id="PAF11676.1"/>
    </source>
</evidence>
<dbReference type="Proteomes" id="UP000216133">
    <property type="component" value="Unassembled WGS sequence"/>
</dbReference>
<comment type="caution">
    <text evidence="1">The sequence shown here is derived from an EMBL/GenBank/DDBJ whole genome shotgun (WGS) entry which is preliminary data.</text>
</comment>
<dbReference type="EMBL" id="NPBS01000905">
    <property type="protein sequence ID" value="PAF11676.1"/>
    <property type="molecule type" value="Genomic_DNA"/>
</dbReference>
<sequence>AKRIYENVLRKEDIIAGINVNQRLADILSAGGAFEEALPYYEKALDDKLEINTLFSYAFTALQAGFNRTA</sequence>
<feature type="non-terminal residue" evidence="1">
    <location>
        <position position="1"/>
    </location>
</feature>